<accession>A0ABT8EIG3</accession>
<evidence type="ECO:0000256" key="4">
    <source>
        <dbReference type="ARBA" id="ARBA00022475"/>
    </source>
</evidence>
<protein>
    <recommendedName>
        <fullName evidence="8">Probable membrane transporter protein</fullName>
    </recommendedName>
</protein>
<gene>
    <name evidence="9" type="ORF">LMS43_07130</name>
</gene>
<dbReference type="Proteomes" id="UP001168613">
    <property type="component" value="Unassembled WGS sequence"/>
</dbReference>
<comment type="caution">
    <text evidence="9">The sequence shown here is derived from an EMBL/GenBank/DDBJ whole genome shotgun (WGS) entry which is preliminary data.</text>
</comment>
<reference evidence="9" key="1">
    <citation type="submission" date="2021-11" db="EMBL/GenBank/DDBJ databases">
        <title>Draft genome sequence of Alcaligenes endophyticus type strain CCUG 75668T.</title>
        <authorList>
            <person name="Salva-Serra F."/>
            <person name="Duran R.E."/>
            <person name="Seeger M."/>
            <person name="Moore E.R.B."/>
            <person name="Jaen-Luchoro D."/>
        </authorList>
    </citation>
    <scope>NUCLEOTIDE SEQUENCE</scope>
    <source>
        <strain evidence="9">CCUG 75668</strain>
    </source>
</reference>
<evidence type="ECO:0000256" key="1">
    <source>
        <dbReference type="ARBA" id="ARBA00004651"/>
    </source>
</evidence>
<evidence type="ECO:0000256" key="2">
    <source>
        <dbReference type="ARBA" id="ARBA00009142"/>
    </source>
</evidence>
<feature type="transmembrane region" description="Helical" evidence="8">
    <location>
        <begin position="73"/>
        <end position="91"/>
    </location>
</feature>
<keyword evidence="3" id="KW-0813">Transport</keyword>
<evidence type="ECO:0000256" key="7">
    <source>
        <dbReference type="ARBA" id="ARBA00023136"/>
    </source>
</evidence>
<feature type="transmembrane region" description="Helical" evidence="8">
    <location>
        <begin position="97"/>
        <end position="114"/>
    </location>
</feature>
<evidence type="ECO:0000256" key="5">
    <source>
        <dbReference type="ARBA" id="ARBA00022692"/>
    </source>
</evidence>
<keyword evidence="6 8" id="KW-1133">Transmembrane helix</keyword>
<keyword evidence="5 8" id="KW-0812">Transmembrane</keyword>
<feature type="transmembrane region" description="Helical" evidence="8">
    <location>
        <begin position="225"/>
        <end position="245"/>
    </location>
</feature>
<feature type="transmembrane region" description="Helical" evidence="8">
    <location>
        <begin position="169"/>
        <end position="191"/>
    </location>
</feature>
<dbReference type="InterPro" id="IPR052017">
    <property type="entry name" value="TSUP"/>
</dbReference>
<organism evidence="9 10">
    <name type="scientific">Alcaligenes endophyticus</name>
    <dbReference type="NCBI Taxonomy" id="1929088"/>
    <lineage>
        <taxon>Bacteria</taxon>
        <taxon>Pseudomonadati</taxon>
        <taxon>Pseudomonadota</taxon>
        <taxon>Betaproteobacteria</taxon>
        <taxon>Burkholderiales</taxon>
        <taxon>Alcaligenaceae</taxon>
        <taxon>Alcaligenes</taxon>
    </lineage>
</organism>
<feature type="transmembrane region" description="Helical" evidence="8">
    <location>
        <begin position="198"/>
        <end position="219"/>
    </location>
</feature>
<proteinExistence type="inferred from homology"/>
<evidence type="ECO:0000313" key="10">
    <source>
        <dbReference type="Proteomes" id="UP001168613"/>
    </source>
</evidence>
<keyword evidence="10" id="KW-1185">Reference proteome</keyword>
<dbReference type="Pfam" id="PF01925">
    <property type="entry name" value="TauE"/>
    <property type="match status" value="1"/>
</dbReference>
<name>A0ABT8EIG3_9BURK</name>
<comment type="subcellular location">
    <subcellularLocation>
        <location evidence="1 8">Cell membrane</location>
        <topology evidence="1 8">Multi-pass membrane protein</topology>
    </subcellularLocation>
</comment>
<keyword evidence="7 8" id="KW-0472">Membrane</keyword>
<feature type="transmembrane region" description="Helical" evidence="8">
    <location>
        <begin position="36"/>
        <end position="61"/>
    </location>
</feature>
<evidence type="ECO:0000256" key="6">
    <source>
        <dbReference type="ARBA" id="ARBA00022989"/>
    </source>
</evidence>
<dbReference type="InterPro" id="IPR002781">
    <property type="entry name" value="TM_pro_TauE-like"/>
</dbReference>
<dbReference type="EMBL" id="JAJHNU010000001">
    <property type="protein sequence ID" value="MDN4121057.1"/>
    <property type="molecule type" value="Genomic_DNA"/>
</dbReference>
<sequence>MLYDPFFYFCAVPAILLMGLSKGGFGGGLGGFSLPLLLLVMPPLQAAAIMLPLLCLADLTGFKAYYGKWSWRILRIILPGAVVGTLIGWVLFEYLPAALMLVLIGLISAGYALYQLFGLSKRTAEKSRGSQWQGWFWSGVSGVTSFVAHAGGPPLQIYMLPLRLPKETFIATTNLFFLLVNLIKLGPYFLLGQFSSSNLWLCVVLAPCVPIGVYSGIYLQRRVDINTFYMLLQVFLFLTGSLLIYQGLRSL</sequence>
<dbReference type="RefSeq" id="WP_266124951.1">
    <property type="nucleotide sequence ID" value="NZ_JAJHNU010000001.1"/>
</dbReference>
<dbReference type="PANTHER" id="PTHR30269">
    <property type="entry name" value="TRANSMEMBRANE PROTEIN YFCA"/>
    <property type="match status" value="1"/>
</dbReference>
<evidence type="ECO:0000256" key="8">
    <source>
        <dbReference type="RuleBase" id="RU363041"/>
    </source>
</evidence>
<evidence type="ECO:0000256" key="3">
    <source>
        <dbReference type="ARBA" id="ARBA00022448"/>
    </source>
</evidence>
<comment type="similarity">
    <text evidence="2 8">Belongs to the 4-toluene sulfonate uptake permease (TSUP) (TC 2.A.102) family.</text>
</comment>
<dbReference type="PANTHER" id="PTHR30269:SF37">
    <property type="entry name" value="MEMBRANE TRANSPORTER PROTEIN"/>
    <property type="match status" value="1"/>
</dbReference>
<evidence type="ECO:0000313" key="9">
    <source>
        <dbReference type="EMBL" id="MDN4121057.1"/>
    </source>
</evidence>
<keyword evidence="4 8" id="KW-1003">Cell membrane</keyword>